<comment type="subcellular location">
    <subcellularLocation>
        <location evidence="1">Cell membrane</location>
        <topology evidence="1">Multi-pass membrane protein</topology>
    </subcellularLocation>
</comment>
<dbReference type="GO" id="GO:0006865">
    <property type="term" value="P:amino acid transport"/>
    <property type="evidence" value="ECO:0007669"/>
    <property type="project" value="UniProtKB-KW"/>
</dbReference>
<keyword evidence="2" id="KW-0813">Transport</keyword>
<dbReference type="AlphaFoldDB" id="Q07LP0"/>
<dbReference type="PANTHER" id="PTHR11795">
    <property type="entry name" value="BRANCHED-CHAIN AMINO ACID TRANSPORT SYSTEM PERMEASE PROTEIN LIVH"/>
    <property type="match status" value="1"/>
</dbReference>
<sequence>MTPDIALILAVDGIATGAIYVLIALGTVLIYSVTRVIFVPFGDIAAFSALTLASLQMGRLPGTAYLVCVLAMIALAVELFALVRDRELDRWPRALLWYGFAPCLPALVAWSVAGIRLPAGLDMMLALALVMPIAPLLNRIAFRPMADASTLMLLIVSVAVHFAISGLALLFFGPEGFRTAPLLRYNFELAGIPVSAQTLLMVAAAAAFSGLLYLYFEFTTEGRALRATAVNHTGARLVGIRPAQAATRAYLLASVLGGVSGLLIGPVATLYYDSGFVIGLKAFIGAIIGGLVSYPLTAIGSIGIGLLETFASFFSSNLKEVIVFSALVPILIWRSFQAGHPNEEEDEEEKE</sequence>
<dbReference type="GO" id="GO:0005886">
    <property type="term" value="C:plasma membrane"/>
    <property type="evidence" value="ECO:0007669"/>
    <property type="project" value="UniProtKB-SubCell"/>
</dbReference>
<gene>
    <name evidence="10" type="ordered locus">RPE_3209</name>
</gene>
<dbReference type="Pfam" id="PF02653">
    <property type="entry name" value="BPD_transp_2"/>
    <property type="match status" value="1"/>
</dbReference>
<keyword evidence="7 9" id="KW-0472">Membrane</keyword>
<dbReference type="eggNOG" id="COG0559">
    <property type="taxonomic scope" value="Bacteria"/>
</dbReference>
<evidence type="ECO:0000256" key="3">
    <source>
        <dbReference type="ARBA" id="ARBA00022475"/>
    </source>
</evidence>
<name>Q07LP0_RHOP5</name>
<organism evidence="10">
    <name type="scientific">Rhodopseudomonas palustris (strain BisA53)</name>
    <dbReference type="NCBI Taxonomy" id="316055"/>
    <lineage>
        <taxon>Bacteria</taxon>
        <taxon>Pseudomonadati</taxon>
        <taxon>Pseudomonadota</taxon>
        <taxon>Alphaproteobacteria</taxon>
        <taxon>Hyphomicrobiales</taxon>
        <taxon>Nitrobacteraceae</taxon>
        <taxon>Rhodopseudomonas</taxon>
    </lineage>
</organism>
<feature type="transmembrane region" description="Helical" evidence="9">
    <location>
        <begin position="192"/>
        <end position="216"/>
    </location>
</feature>
<dbReference type="EMBL" id="CP000463">
    <property type="protein sequence ID" value="ABJ07144.1"/>
    <property type="molecule type" value="Genomic_DNA"/>
</dbReference>
<keyword evidence="4 9" id="KW-0812">Transmembrane</keyword>
<accession>Q07LP0</accession>
<dbReference type="STRING" id="316055.RPE_3209"/>
<feature type="transmembrane region" description="Helical" evidence="9">
    <location>
        <begin position="95"/>
        <end position="113"/>
    </location>
</feature>
<proteinExistence type="inferred from homology"/>
<dbReference type="OrthoDB" id="8254706at2"/>
<evidence type="ECO:0000256" key="7">
    <source>
        <dbReference type="ARBA" id="ARBA00023136"/>
    </source>
</evidence>
<dbReference type="InterPro" id="IPR052157">
    <property type="entry name" value="BCAA_transport_permease"/>
</dbReference>
<feature type="transmembrane region" description="Helical" evidence="9">
    <location>
        <begin position="150"/>
        <end position="172"/>
    </location>
</feature>
<comment type="similarity">
    <text evidence="8">Belongs to the binding-protein-dependent transport system permease family. LivHM subfamily.</text>
</comment>
<evidence type="ECO:0000256" key="6">
    <source>
        <dbReference type="ARBA" id="ARBA00022989"/>
    </source>
</evidence>
<dbReference type="InterPro" id="IPR001851">
    <property type="entry name" value="ABC_transp_permease"/>
</dbReference>
<evidence type="ECO:0000256" key="2">
    <source>
        <dbReference type="ARBA" id="ARBA00022448"/>
    </source>
</evidence>
<dbReference type="PANTHER" id="PTHR11795:SF450">
    <property type="entry name" value="ABC TRANSPORTER PERMEASE PROTEIN"/>
    <property type="match status" value="1"/>
</dbReference>
<keyword evidence="6 9" id="KW-1133">Transmembrane helix</keyword>
<feature type="transmembrane region" description="Helical" evidence="9">
    <location>
        <begin position="63"/>
        <end position="83"/>
    </location>
</feature>
<feature type="transmembrane region" description="Helical" evidence="9">
    <location>
        <begin position="119"/>
        <end position="138"/>
    </location>
</feature>
<reference evidence="10" key="1">
    <citation type="submission" date="2006-09" db="EMBL/GenBank/DDBJ databases">
        <title>Complete sequence of Rhodopseudomonas palustris BisA53.</title>
        <authorList>
            <consortium name="US DOE Joint Genome Institute"/>
            <person name="Copeland A."/>
            <person name="Lucas S."/>
            <person name="Lapidus A."/>
            <person name="Barry K."/>
            <person name="Detter J.C."/>
            <person name="Glavina del Rio T."/>
            <person name="Hammon N."/>
            <person name="Israni S."/>
            <person name="Dalin E."/>
            <person name="Tice H."/>
            <person name="Pitluck S."/>
            <person name="Chain P."/>
            <person name="Malfatti S."/>
            <person name="Shin M."/>
            <person name="Vergez L."/>
            <person name="Schmutz J."/>
            <person name="Larimer F."/>
            <person name="Land M."/>
            <person name="Hauser L."/>
            <person name="Pelletier D.A."/>
            <person name="Kyrpides N."/>
            <person name="Kim E."/>
            <person name="Harwood C.S."/>
            <person name="Oda Y."/>
            <person name="Richardson P."/>
        </authorList>
    </citation>
    <scope>NUCLEOTIDE SEQUENCE [LARGE SCALE GENOMIC DNA]</scope>
    <source>
        <strain evidence="10">BisA53</strain>
    </source>
</reference>
<evidence type="ECO:0000256" key="9">
    <source>
        <dbReference type="SAM" id="Phobius"/>
    </source>
</evidence>
<keyword evidence="3" id="KW-1003">Cell membrane</keyword>
<evidence type="ECO:0000256" key="8">
    <source>
        <dbReference type="ARBA" id="ARBA00037998"/>
    </source>
</evidence>
<dbReference type="GO" id="GO:0022857">
    <property type="term" value="F:transmembrane transporter activity"/>
    <property type="evidence" value="ECO:0007669"/>
    <property type="project" value="InterPro"/>
</dbReference>
<evidence type="ECO:0000256" key="5">
    <source>
        <dbReference type="ARBA" id="ARBA00022970"/>
    </source>
</evidence>
<evidence type="ECO:0000313" key="10">
    <source>
        <dbReference type="EMBL" id="ABJ07144.1"/>
    </source>
</evidence>
<evidence type="ECO:0000256" key="1">
    <source>
        <dbReference type="ARBA" id="ARBA00004651"/>
    </source>
</evidence>
<feature type="transmembrane region" description="Helical" evidence="9">
    <location>
        <begin position="318"/>
        <end position="336"/>
    </location>
</feature>
<protein>
    <submittedName>
        <fullName evidence="10">Inner-membrane translocator</fullName>
    </submittedName>
</protein>
<dbReference type="HOGENOM" id="CLU_039929_0_0_5"/>
<dbReference type="CDD" id="cd06582">
    <property type="entry name" value="TM_PBP1_LivH_like"/>
    <property type="match status" value="1"/>
</dbReference>
<dbReference type="KEGG" id="rpe:RPE_3209"/>
<feature type="transmembrane region" description="Helical" evidence="9">
    <location>
        <begin position="6"/>
        <end position="30"/>
    </location>
</feature>
<feature type="transmembrane region" description="Helical" evidence="9">
    <location>
        <begin position="249"/>
        <end position="271"/>
    </location>
</feature>
<keyword evidence="5" id="KW-0029">Amino-acid transport</keyword>
<feature type="transmembrane region" description="Helical" evidence="9">
    <location>
        <begin position="283"/>
        <end position="306"/>
    </location>
</feature>
<evidence type="ECO:0000256" key="4">
    <source>
        <dbReference type="ARBA" id="ARBA00022692"/>
    </source>
</evidence>